<dbReference type="Gene3D" id="1.10.3720.10">
    <property type="entry name" value="MetI-like"/>
    <property type="match status" value="1"/>
</dbReference>
<keyword evidence="10" id="KW-1185">Reference proteome</keyword>
<proteinExistence type="inferred from homology"/>
<accession>A0A917GUW6</accession>
<dbReference type="AlphaFoldDB" id="A0A917GUW6"/>
<comment type="caution">
    <text evidence="9">The sequence shown here is derived from an EMBL/GenBank/DDBJ whole genome shotgun (WGS) entry which is preliminary data.</text>
</comment>
<feature type="transmembrane region" description="Helical" evidence="7">
    <location>
        <begin position="69"/>
        <end position="95"/>
    </location>
</feature>
<dbReference type="CDD" id="cd06261">
    <property type="entry name" value="TM_PBP2"/>
    <property type="match status" value="1"/>
</dbReference>
<feature type="transmembrane region" description="Helical" evidence="7">
    <location>
        <begin position="179"/>
        <end position="204"/>
    </location>
</feature>
<gene>
    <name evidence="9" type="ORF">GCM10010918_08790</name>
</gene>
<comment type="similarity">
    <text evidence="7">Belongs to the binding-protein-dependent transport system permease family.</text>
</comment>
<comment type="subcellular location">
    <subcellularLocation>
        <location evidence="1 7">Cell membrane</location>
        <topology evidence="1 7">Multi-pass membrane protein</topology>
    </subcellularLocation>
</comment>
<feature type="domain" description="ABC transmembrane type-1" evidence="8">
    <location>
        <begin position="70"/>
        <end position="276"/>
    </location>
</feature>
<dbReference type="PANTHER" id="PTHR43744">
    <property type="entry name" value="ABC TRANSPORTER PERMEASE PROTEIN MG189-RELATED-RELATED"/>
    <property type="match status" value="1"/>
</dbReference>
<keyword evidence="6 7" id="KW-0472">Membrane</keyword>
<protein>
    <submittedName>
        <fullName evidence="9">Sugar ABC transporter permease</fullName>
    </submittedName>
</protein>
<evidence type="ECO:0000256" key="1">
    <source>
        <dbReference type="ARBA" id="ARBA00004651"/>
    </source>
</evidence>
<sequence length="291" mass="32900">MRKNVARLLSHAVLVIVAAIMIYPLLLVVSISFSEEGSVVKHGYRFIPEEFSLDGYAAVFNNPGILLNAYSITIAVTVLGTIVGLLLTAMIAYVMSRKEYRYRKATTLFVVFTMLFNGGLVPFYILVVKYLHLKDTLWVLIIPYLINPFYVMIMKGFLDRMPAEVIESAKIDGASEYRAFFTIVLPLSTPALATVGLFISFIYWNDWWLGLLFIDQDRLVPLQLLLYRIMSTIEFYAVHSQHLSGSVDVTKFPSLTTRMALAVLGAGPMLFIFPFFQRYFVKGLTVGSLKE</sequence>
<keyword evidence="3" id="KW-1003">Cell membrane</keyword>
<dbReference type="PROSITE" id="PS50928">
    <property type="entry name" value="ABC_TM1"/>
    <property type="match status" value="1"/>
</dbReference>
<name>A0A917GUW6_9BACL</name>
<feature type="transmembrane region" description="Helical" evidence="7">
    <location>
        <begin position="107"/>
        <end position="131"/>
    </location>
</feature>
<dbReference type="InterPro" id="IPR035906">
    <property type="entry name" value="MetI-like_sf"/>
</dbReference>
<evidence type="ECO:0000313" key="9">
    <source>
        <dbReference type="EMBL" id="GGG57970.1"/>
    </source>
</evidence>
<evidence type="ECO:0000256" key="2">
    <source>
        <dbReference type="ARBA" id="ARBA00022448"/>
    </source>
</evidence>
<keyword evidence="2 7" id="KW-0813">Transport</keyword>
<dbReference type="SUPFAM" id="SSF161098">
    <property type="entry name" value="MetI-like"/>
    <property type="match status" value="1"/>
</dbReference>
<evidence type="ECO:0000256" key="6">
    <source>
        <dbReference type="ARBA" id="ARBA00023136"/>
    </source>
</evidence>
<feature type="transmembrane region" description="Helical" evidence="7">
    <location>
        <begin position="12"/>
        <end position="33"/>
    </location>
</feature>
<dbReference type="EMBL" id="BMHY01000001">
    <property type="protein sequence ID" value="GGG57970.1"/>
    <property type="molecule type" value="Genomic_DNA"/>
</dbReference>
<evidence type="ECO:0000256" key="5">
    <source>
        <dbReference type="ARBA" id="ARBA00022989"/>
    </source>
</evidence>
<dbReference type="InterPro" id="IPR000515">
    <property type="entry name" value="MetI-like"/>
</dbReference>
<keyword evidence="4 7" id="KW-0812">Transmembrane</keyword>
<feature type="transmembrane region" description="Helical" evidence="7">
    <location>
        <begin position="259"/>
        <end position="281"/>
    </location>
</feature>
<dbReference type="PANTHER" id="PTHR43744:SF9">
    <property type="entry name" value="POLYGALACTURONAN_RHAMNOGALACTURONAN TRANSPORT SYSTEM PERMEASE PROTEIN YTCP"/>
    <property type="match status" value="1"/>
</dbReference>
<reference evidence="9 10" key="1">
    <citation type="journal article" date="2014" name="Int. J. Syst. Evol. Microbiol.">
        <title>Complete genome sequence of Corynebacterium casei LMG S-19264T (=DSM 44701T), isolated from a smear-ripened cheese.</title>
        <authorList>
            <consortium name="US DOE Joint Genome Institute (JGI-PGF)"/>
            <person name="Walter F."/>
            <person name="Albersmeier A."/>
            <person name="Kalinowski J."/>
            <person name="Ruckert C."/>
        </authorList>
    </citation>
    <scope>NUCLEOTIDE SEQUENCE [LARGE SCALE GENOMIC DNA]</scope>
    <source>
        <strain evidence="9 10">CGMCC 1.15286</strain>
    </source>
</reference>
<dbReference type="Pfam" id="PF00528">
    <property type="entry name" value="BPD_transp_1"/>
    <property type="match status" value="1"/>
</dbReference>
<feature type="transmembrane region" description="Helical" evidence="7">
    <location>
        <begin position="137"/>
        <end position="158"/>
    </location>
</feature>
<evidence type="ECO:0000256" key="4">
    <source>
        <dbReference type="ARBA" id="ARBA00022692"/>
    </source>
</evidence>
<keyword evidence="5 7" id="KW-1133">Transmembrane helix</keyword>
<evidence type="ECO:0000256" key="3">
    <source>
        <dbReference type="ARBA" id="ARBA00022475"/>
    </source>
</evidence>
<evidence type="ECO:0000259" key="8">
    <source>
        <dbReference type="PROSITE" id="PS50928"/>
    </source>
</evidence>
<evidence type="ECO:0000313" key="10">
    <source>
        <dbReference type="Proteomes" id="UP000600247"/>
    </source>
</evidence>
<dbReference type="GO" id="GO:0005886">
    <property type="term" value="C:plasma membrane"/>
    <property type="evidence" value="ECO:0007669"/>
    <property type="project" value="UniProtKB-SubCell"/>
</dbReference>
<dbReference type="RefSeq" id="WP_188887673.1">
    <property type="nucleotide sequence ID" value="NZ_BMHY01000001.1"/>
</dbReference>
<organism evidence="9 10">
    <name type="scientific">Paenibacillus radicis</name>
    <name type="common">ex Gao et al. 2016</name>
    <dbReference type="NCBI Taxonomy" id="1737354"/>
    <lineage>
        <taxon>Bacteria</taxon>
        <taxon>Bacillati</taxon>
        <taxon>Bacillota</taxon>
        <taxon>Bacilli</taxon>
        <taxon>Bacillales</taxon>
        <taxon>Paenibacillaceae</taxon>
        <taxon>Paenibacillus</taxon>
    </lineage>
</organism>
<dbReference type="GO" id="GO:0055085">
    <property type="term" value="P:transmembrane transport"/>
    <property type="evidence" value="ECO:0007669"/>
    <property type="project" value="InterPro"/>
</dbReference>
<dbReference type="Proteomes" id="UP000600247">
    <property type="component" value="Unassembled WGS sequence"/>
</dbReference>
<evidence type="ECO:0000256" key="7">
    <source>
        <dbReference type="RuleBase" id="RU363032"/>
    </source>
</evidence>